<feature type="compositionally biased region" description="Low complexity" evidence="5">
    <location>
        <begin position="16"/>
        <end position="31"/>
    </location>
</feature>
<keyword evidence="3 6" id="KW-1133">Transmembrane helix</keyword>
<gene>
    <name evidence="7" type="ORF">HNR73_005977</name>
</gene>
<evidence type="ECO:0000256" key="2">
    <source>
        <dbReference type="ARBA" id="ARBA00022692"/>
    </source>
</evidence>
<dbReference type="EMBL" id="JACHGT010000015">
    <property type="protein sequence ID" value="MBB6038097.1"/>
    <property type="molecule type" value="Genomic_DNA"/>
</dbReference>
<name>A0A841FXL7_9ACTN</name>
<evidence type="ECO:0000313" key="8">
    <source>
        <dbReference type="Proteomes" id="UP000548476"/>
    </source>
</evidence>
<dbReference type="Proteomes" id="UP000548476">
    <property type="component" value="Unassembled WGS sequence"/>
</dbReference>
<feature type="transmembrane region" description="Helical" evidence="6">
    <location>
        <begin position="223"/>
        <end position="256"/>
    </location>
</feature>
<keyword evidence="8" id="KW-1185">Reference proteome</keyword>
<feature type="compositionally biased region" description="Low complexity" evidence="5">
    <location>
        <begin position="93"/>
        <end position="103"/>
    </location>
</feature>
<comment type="subcellular location">
    <subcellularLocation>
        <location evidence="1">Membrane</location>
        <topology evidence="1">Multi-pass membrane protein</topology>
    </subcellularLocation>
</comment>
<sequence length="310" mass="31780">MSSSATGHEPWETTENAADAAPNPADVNVPPTGDTARDSAGTEGISAINTTARDAAAKAESAREGADEAAERARAAADEATERTRNAADEARAAATTSVATPTADTAAATAPAAGAVPAAGVVTPAAVTDTGAGGETVPMHEMTLGMAVTSGPGRFFFGLARILLGWVFFWAFLDKLFGLGYATESANSWINGGSPTSGYLNGVDGPFASFFNSMAGQAWADWLFMIGLAGIGLALILGIGVWLAALTGTVLLVFMWMASLPMTQNPFLDEHLVYAVVLLGLAFVRGGDTLGLGKPWARSGLVRALPFLR</sequence>
<dbReference type="GO" id="GO:0016020">
    <property type="term" value="C:membrane"/>
    <property type="evidence" value="ECO:0007669"/>
    <property type="project" value="UniProtKB-SubCell"/>
</dbReference>
<feature type="transmembrane region" description="Helical" evidence="6">
    <location>
        <begin position="268"/>
        <end position="285"/>
    </location>
</feature>
<evidence type="ECO:0000256" key="4">
    <source>
        <dbReference type="ARBA" id="ARBA00023136"/>
    </source>
</evidence>
<feature type="transmembrane region" description="Helical" evidence="6">
    <location>
        <begin position="156"/>
        <end position="174"/>
    </location>
</feature>
<comment type="caution">
    <text evidence="7">The sequence shown here is derived from an EMBL/GenBank/DDBJ whole genome shotgun (WGS) entry which is preliminary data.</text>
</comment>
<dbReference type="AlphaFoldDB" id="A0A841FXL7"/>
<protein>
    <submittedName>
        <fullName evidence="7">Putative membrane protein YphA (DoxX/SURF4 family)</fullName>
    </submittedName>
</protein>
<proteinExistence type="predicted"/>
<evidence type="ECO:0000256" key="5">
    <source>
        <dbReference type="SAM" id="MobiDB-lite"/>
    </source>
</evidence>
<feature type="region of interest" description="Disordered" evidence="5">
    <location>
        <begin position="1"/>
        <end position="103"/>
    </location>
</feature>
<dbReference type="Pfam" id="PF07681">
    <property type="entry name" value="DoxX"/>
    <property type="match status" value="1"/>
</dbReference>
<keyword evidence="2 6" id="KW-0812">Transmembrane</keyword>
<evidence type="ECO:0000256" key="3">
    <source>
        <dbReference type="ARBA" id="ARBA00022989"/>
    </source>
</evidence>
<organism evidence="7 8">
    <name type="scientific">Phytomonospora endophytica</name>
    <dbReference type="NCBI Taxonomy" id="714109"/>
    <lineage>
        <taxon>Bacteria</taxon>
        <taxon>Bacillati</taxon>
        <taxon>Actinomycetota</taxon>
        <taxon>Actinomycetes</taxon>
        <taxon>Micromonosporales</taxon>
        <taxon>Micromonosporaceae</taxon>
        <taxon>Phytomonospora</taxon>
    </lineage>
</organism>
<dbReference type="InterPro" id="IPR032808">
    <property type="entry name" value="DoxX"/>
</dbReference>
<keyword evidence="4 6" id="KW-0472">Membrane</keyword>
<accession>A0A841FXL7</accession>
<feature type="compositionally biased region" description="Basic and acidic residues" evidence="5">
    <location>
        <begin position="55"/>
        <end position="92"/>
    </location>
</feature>
<reference evidence="7 8" key="1">
    <citation type="submission" date="2020-08" db="EMBL/GenBank/DDBJ databases">
        <title>Genomic Encyclopedia of Type Strains, Phase IV (KMG-IV): sequencing the most valuable type-strain genomes for metagenomic binning, comparative biology and taxonomic classification.</title>
        <authorList>
            <person name="Goeker M."/>
        </authorList>
    </citation>
    <scope>NUCLEOTIDE SEQUENCE [LARGE SCALE GENOMIC DNA]</scope>
    <source>
        <strain evidence="7 8">YIM 65646</strain>
    </source>
</reference>
<evidence type="ECO:0000256" key="1">
    <source>
        <dbReference type="ARBA" id="ARBA00004141"/>
    </source>
</evidence>
<evidence type="ECO:0000256" key="6">
    <source>
        <dbReference type="SAM" id="Phobius"/>
    </source>
</evidence>
<evidence type="ECO:0000313" key="7">
    <source>
        <dbReference type="EMBL" id="MBB6038097.1"/>
    </source>
</evidence>